<reference evidence="3" key="2">
    <citation type="submission" date="2020-09" db="EMBL/GenBank/DDBJ databases">
        <authorList>
            <person name="Sun Q."/>
            <person name="Ohkuma M."/>
        </authorList>
    </citation>
    <scope>NUCLEOTIDE SEQUENCE</scope>
    <source>
        <strain evidence="3">JCM 19596</strain>
    </source>
</reference>
<dbReference type="InterPro" id="IPR055949">
    <property type="entry name" value="DUF7527"/>
</dbReference>
<evidence type="ECO:0000259" key="2">
    <source>
        <dbReference type="Pfam" id="PF24371"/>
    </source>
</evidence>
<feature type="compositionally biased region" description="Basic and acidic residues" evidence="1">
    <location>
        <begin position="511"/>
        <end position="523"/>
    </location>
</feature>
<feature type="compositionally biased region" description="Low complexity" evidence="1">
    <location>
        <begin position="531"/>
        <end position="553"/>
    </location>
</feature>
<dbReference type="EMBL" id="BMPG01000002">
    <property type="protein sequence ID" value="GGL56856.1"/>
    <property type="molecule type" value="Genomic_DNA"/>
</dbReference>
<feature type="compositionally biased region" description="Basic and acidic residues" evidence="1">
    <location>
        <begin position="232"/>
        <end position="246"/>
    </location>
</feature>
<dbReference type="Proteomes" id="UP000607197">
    <property type="component" value="Unassembled WGS sequence"/>
</dbReference>
<feature type="compositionally biased region" description="Low complexity" evidence="1">
    <location>
        <begin position="249"/>
        <end position="259"/>
    </location>
</feature>
<evidence type="ECO:0000256" key="1">
    <source>
        <dbReference type="SAM" id="MobiDB-lite"/>
    </source>
</evidence>
<feature type="compositionally biased region" description="Basic and acidic residues" evidence="1">
    <location>
        <begin position="564"/>
        <end position="578"/>
    </location>
</feature>
<feature type="domain" description="DUF7527" evidence="2">
    <location>
        <begin position="686"/>
        <end position="920"/>
    </location>
</feature>
<feature type="compositionally biased region" description="Low complexity" evidence="1">
    <location>
        <begin position="378"/>
        <end position="397"/>
    </location>
</feature>
<dbReference type="RefSeq" id="WP_188977288.1">
    <property type="nucleotide sequence ID" value="NZ_BMPG01000002.1"/>
</dbReference>
<keyword evidence="4" id="KW-1185">Reference proteome</keyword>
<organism evidence="3 4">
    <name type="scientific">Halocalculus aciditolerans</name>
    <dbReference type="NCBI Taxonomy" id="1383812"/>
    <lineage>
        <taxon>Archaea</taxon>
        <taxon>Methanobacteriati</taxon>
        <taxon>Methanobacteriota</taxon>
        <taxon>Stenosarchaea group</taxon>
        <taxon>Halobacteria</taxon>
        <taxon>Halobacteriales</taxon>
        <taxon>Halobacteriaceae</taxon>
        <taxon>Halocalculus</taxon>
    </lineage>
</organism>
<sequence>MNERTRERVSEWDSRPFTDGYEGLHALADENFSGAVVVGDTHLFMLNGRVVGVHEGTIEAFEDATGTVYSAPHKSLPLLFSMLEADGETQATYYTNDTPLSETDAMLSDASFTGYVELSENVLSGDYYTVYYGGRSMSAAFVGTSDDLVTGDEAFERADGEVGLYEVVKVDVDIVDIPEVETESEPENAAASTAESAGTAAGASAAGGAASEAASEAATESATEADGESDAEPGRARGPTEPRAEPTDEPATAAEPTATGEDEATEPASTADAAAEPATDAEPETEVEAEPDTDVERGVEPTDEPATDAERGADENAEEESVGVASAEAASDRSRSAADAGETSGSKASAADEESVSRDGAASGGVSIENAESDAAADDSGATAGEESAASASLETESVLDESVDALARDEGEDEAEAEPRPGPAEPGREPVSEGPTARAIDDAESDGEPAGTEPESGASAEPSGRRSRAKPGETASQGVDERFQEEAQWRSTKSVPAINPEQSKSGAGTETKRSRAAAEKQRREQKRTQRSAASDADSGGESESSSRQSDGQAQRDGQSGGRTQRDILERARERIGTLERAVEERDERIATLEAELSAAGDAERIAELERQLAAAEERAAEAEADAGGEELDAVRAELREAREELSDVRDDLESVREERDRLRERVEDLEEQLAEVGGVAGGEALDPEAAVSGTNLFVRYGSKADATLDAVGETDPDEINANLTLEHHTQFEAADATVNGEPFAAFLESTPEYRFVSWVVRELPYEILDTGHRKGLAGVFDVVSDIDRAELHGTVETENDEGAEHVTEFDVVIRDRMGNPLLVANLNTSREPVRGGEMEALVDDAGTVATDANLGGAFYVTSSFFEPDALEAASEATDAGGLLSRSDKESYVKVSRKNGFHLCLVEDRNGTFHLTVPEL</sequence>
<evidence type="ECO:0000313" key="4">
    <source>
        <dbReference type="Proteomes" id="UP000607197"/>
    </source>
</evidence>
<protein>
    <recommendedName>
        <fullName evidence="2">DUF7527 domain-containing protein</fullName>
    </recommendedName>
</protein>
<feature type="compositionally biased region" description="Acidic residues" evidence="1">
    <location>
        <begin position="279"/>
        <end position="293"/>
    </location>
</feature>
<proteinExistence type="predicted"/>
<accession>A0A830FL16</accession>
<dbReference type="Pfam" id="PF24371">
    <property type="entry name" value="DUF7527"/>
    <property type="match status" value="1"/>
</dbReference>
<dbReference type="Gene3D" id="1.10.287.1490">
    <property type="match status" value="1"/>
</dbReference>
<feature type="compositionally biased region" description="Polar residues" evidence="1">
    <location>
        <begin position="490"/>
        <end position="509"/>
    </location>
</feature>
<feature type="compositionally biased region" description="Basic and acidic residues" evidence="1">
    <location>
        <begin position="480"/>
        <end position="489"/>
    </location>
</feature>
<dbReference type="AlphaFoldDB" id="A0A830FL16"/>
<comment type="caution">
    <text evidence="3">The sequence shown here is derived from an EMBL/GenBank/DDBJ whole genome shotgun (WGS) entry which is preliminary data.</text>
</comment>
<feature type="compositionally biased region" description="Low complexity" evidence="1">
    <location>
        <begin position="187"/>
        <end position="222"/>
    </location>
</feature>
<reference evidence="3" key="1">
    <citation type="journal article" date="2014" name="Int. J. Syst. Evol. Microbiol.">
        <title>Complete genome sequence of Corynebacterium casei LMG S-19264T (=DSM 44701T), isolated from a smear-ripened cheese.</title>
        <authorList>
            <consortium name="US DOE Joint Genome Institute (JGI-PGF)"/>
            <person name="Walter F."/>
            <person name="Albersmeier A."/>
            <person name="Kalinowski J."/>
            <person name="Ruckert C."/>
        </authorList>
    </citation>
    <scope>NUCLEOTIDE SEQUENCE</scope>
    <source>
        <strain evidence="3">JCM 19596</strain>
    </source>
</reference>
<feature type="region of interest" description="Disordered" evidence="1">
    <location>
        <begin position="179"/>
        <end position="578"/>
    </location>
</feature>
<gene>
    <name evidence="3" type="ORF">GCM10009039_13730</name>
</gene>
<feature type="compositionally biased region" description="Low complexity" evidence="1">
    <location>
        <begin position="266"/>
        <end position="278"/>
    </location>
</feature>
<dbReference type="OrthoDB" id="157503at2157"/>
<name>A0A830FL16_9EURY</name>
<evidence type="ECO:0000313" key="3">
    <source>
        <dbReference type="EMBL" id="GGL56856.1"/>
    </source>
</evidence>